<keyword evidence="2" id="KW-0501">Molybdenum cofactor biosynthesis</keyword>
<accession>A0A921I154</accession>
<name>A0A921I154_9FIRM</name>
<dbReference type="NCBIfam" id="TIGR00177">
    <property type="entry name" value="molyb_syn"/>
    <property type="match status" value="1"/>
</dbReference>
<sequence length="312" mass="33893">MSRLLEICISKERGTVKTPVGEAVLREDWGIEGDAHAGNWHRQVSLLSFEKIEDFRRRGAEVNLGAFGENLIIEGMDLRALPVGTRLMVGGEAVLELTQIGKECHSHCEIYRRMGDCIMPREGVFAQVIKGGRIQKGDQVQAEMPAPDLPFTAAVITLSDKGAKGEREDRSGPLAAQMLEQAGYEVKEQLLLADGIEPLKSQLIRLADQRQMDVIFTTGGTGFSPRDLTPEATRVACDRMADGIAQAILSHSLSITPRAMFSRAVSGIRGSTLIVNLPGSPKAVREALEFLLPQLGHGLEVLRGTAGECGRK</sequence>
<protein>
    <submittedName>
        <fullName evidence="4">MOSC domain-containing protein</fullName>
    </submittedName>
</protein>
<dbReference type="AlphaFoldDB" id="A0A921I154"/>
<dbReference type="GO" id="GO:0030151">
    <property type="term" value="F:molybdenum ion binding"/>
    <property type="evidence" value="ECO:0007669"/>
    <property type="project" value="InterPro"/>
</dbReference>
<dbReference type="SMART" id="SM00852">
    <property type="entry name" value="MoCF_biosynth"/>
    <property type="match status" value="1"/>
</dbReference>
<dbReference type="GO" id="GO:0006777">
    <property type="term" value="P:Mo-molybdopterin cofactor biosynthetic process"/>
    <property type="evidence" value="ECO:0007669"/>
    <property type="project" value="UniProtKB-KW"/>
</dbReference>
<dbReference type="PROSITE" id="PS51340">
    <property type="entry name" value="MOSC"/>
    <property type="match status" value="1"/>
</dbReference>
<dbReference type="InterPro" id="IPR005302">
    <property type="entry name" value="MoCF_Sase_C"/>
</dbReference>
<evidence type="ECO:0000313" key="5">
    <source>
        <dbReference type="Proteomes" id="UP000769156"/>
    </source>
</evidence>
<dbReference type="GO" id="GO:0030170">
    <property type="term" value="F:pyridoxal phosphate binding"/>
    <property type="evidence" value="ECO:0007669"/>
    <property type="project" value="InterPro"/>
</dbReference>
<proteinExistence type="predicted"/>
<organism evidence="4 5">
    <name type="scientific">Lachnoclostridium phocaeense</name>
    <dbReference type="NCBI Taxonomy" id="1871021"/>
    <lineage>
        <taxon>Bacteria</taxon>
        <taxon>Bacillati</taxon>
        <taxon>Bacillota</taxon>
        <taxon>Clostridia</taxon>
        <taxon>Lachnospirales</taxon>
        <taxon>Lachnospiraceae</taxon>
    </lineage>
</organism>
<dbReference type="Proteomes" id="UP000769156">
    <property type="component" value="Unassembled WGS sequence"/>
</dbReference>
<dbReference type="InterPro" id="IPR051920">
    <property type="entry name" value="MPT_Adenylyltrnsfr/MoaC-Rel"/>
</dbReference>
<dbReference type="Gene3D" id="2.40.33.20">
    <property type="entry name" value="PK beta-barrel domain-like"/>
    <property type="match status" value="1"/>
</dbReference>
<evidence type="ECO:0000256" key="1">
    <source>
        <dbReference type="ARBA" id="ARBA00005046"/>
    </source>
</evidence>
<dbReference type="GO" id="GO:0003824">
    <property type="term" value="F:catalytic activity"/>
    <property type="evidence" value="ECO:0007669"/>
    <property type="project" value="InterPro"/>
</dbReference>
<dbReference type="Gene3D" id="3.40.980.10">
    <property type="entry name" value="MoaB/Mog-like domain"/>
    <property type="match status" value="1"/>
</dbReference>
<evidence type="ECO:0000313" key="4">
    <source>
        <dbReference type="EMBL" id="HJF94879.1"/>
    </source>
</evidence>
<evidence type="ECO:0000256" key="2">
    <source>
        <dbReference type="ARBA" id="ARBA00023150"/>
    </source>
</evidence>
<dbReference type="EMBL" id="DYVY01000147">
    <property type="protein sequence ID" value="HJF94879.1"/>
    <property type="molecule type" value="Genomic_DNA"/>
</dbReference>
<reference evidence="4" key="2">
    <citation type="submission" date="2021-09" db="EMBL/GenBank/DDBJ databases">
        <authorList>
            <person name="Gilroy R."/>
        </authorList>
    </citation>
    <scope>NUCLEOTIDE SEQUENCE</scope>
    <source>
        <strain evidence="4">ChiSjej5B23-16112</strain>
    </source>
</reference>
<dbReference type="Pfam" id="PF00994">
    <property type="entry name" value="MoCF_biosynth"/>
    <property type="match status" value="1"/>
</dbReference>
<evidence type="ECO:0000259" key="3">
    <source>
        <dbReference type="PROSITE" id="PS51340"/>
    </source>
</evidence>
<feature type="domain" description="MOSC" evidence="3">
    <location>
        <begin position="17"/>
        <end position="143"/>
    </location>
</feature>
<dbReference type="InterPro" id="IPR011037">
    <property type="entry name" value="Pyrv_Knase-like_insert_dom_sf"/>
</dbReference>
<gene>
    <name evidence="4" type="ORF">K8V82_08830</name>
</gene>
<dbReference type="InterPro" id="IPR001453">
    <property type="entry name" value="MoaB/Mog_dom"/>
</dbReference>
<dbReference type="CDD" id="cd00886">
    <property type="entry name" value="MogA_MoaB"/>
    <property type="match status" value="1"/>
</dbReference>
<reference evidence="4" key="1">
    <citation type="journal article" date="2021" name="PeerJ">
        <title>Extensive microbial diversity within the chicken gut microbiome revealed by metagenomics and culture.</title>
        <authorList>
            <person name="Gilroy R."/>
            <person name="Ravi A."/>
            <person name="Getino M."/>
            <person name="Pursley I."/>
            <person name="Horton D.L."/>
            <person name="Alikhan N.F."/>
            <person name="Baker D."/>
            <person name="Gharbi K."/>
            <person name="Hall N."/>
            <person name="Watson M."/>
            <person name="Adriaenssens E.M."/>
            <person name="Foster-Nyarko E."/>
            <person name="Jarju S."/>
            <person name="Secka A."/>
            <person name="Antonio M."/>
            <person name="Oren A."/>
            <person name="Chaudhuri R.R."/>
            <person name="La Ragione R."/>
            <person name="Hildebrand F."/>
            <person name="Pallen M.J."/>
        </authorList>
    </citation>
    <scope>NUCLEOTIDE SEQUENCE</scope>
    <source>
        <strain evidence="4">ChiSjej5B23-16112</strain>
    </source>
</reference>
<dbReference type="SUPFAM" id="SSF50800">
    <property type="entry name" value="PK beta-barrel domain-like"/>
    <property type="match status" value="1"/>
</dbReference>
<comment type="caution">
    <text evidence="4">The sequence shown here is derived from an EMBL/GenBank/DDBJ whole genome shotgun (WGS) entry which is preliminary data.</text>
</comment>
<dbReference type="PANTHER" id="PTHR43764">
    <property type="entry name" value="MOLYBDENUM COFACTOR BIOSYNTHESIS"/>
    <property type="match status" value="1"/>
</dbReference>
<dbReference type="InterPro" id="IPR036425">
    <property type="entry name" value="MoaB/Mog-like_dom_sf"/>
</dbReference>
<dbReference type="PANTHER" id="PTHR43764:SF1">
    <property type="entry name" value="MOLYBDOPTERIN MOLYBDOTRANSFERASE"/>
    <property type="match status" value="1"/>
</dbReference>
<dbReference type="Pfam" id="PF03473">
    <property type="entry name" value="MOSC"/>
    <property type="match status" value="1"/>
</dbReference>
<dbReference type="SUPFAM" id="SSF53218">
    <property type="entry name" value="Molybdenum cofactor biosynthesis proteins"/>
    <property type="match status" value="1"/>
</dbReference>
<comment type="pathway">
    <text evidence="1">Cofactor biosynthesis; molybdopterin biosynthesis.</text>
</comment>